<dbReference type="InterPro" id="IPR002124">
    <property type="entry name" value="Cyt_c_oxidase_su5b"/>
</dbReference>
<protein>
    <recommendedName>
        <fullName evidence="1">C2H2-type domain-containing protein</fullName>
    </recommendedName>
</protein>
<dbReference type="PROSITE" id="PS51359">
    <property type="entry name" value="COX5B_2"/>
    <property type="match status" value="1"/>
</dbReference>
<dbReference type="PANTHER" id="PTHR10122:SF0">
    <property type="entry name" value="CYTOCHROME C OXIDASE SUBUNIT 5B, ISOFORM A-RELATED"/>
    <property type="match status" value="1"/>
</dbReference>
<keyword evidence="3" id="KW-1185">Reference proteome</keyword>
<evidence type="ECO:0000259" key="1">
    <source>
        <dbReference type="PROSITE" id="PS00028"/>
    </source>
</evidence>
<dbReference type="Gene3D" id="2.60.260.40">
    <property type="entry name" value="q5lls5 like domains"/>
    <property type="match status" value="1"/>
</dbReference>
<reference evidence="2 3" key="1">
    <citation type="journal article" date="2024" name="BMC Biol.">
        <title>Comparative genomics of Ascetosporea gives new insight into the evolutionary basis for animal parasitism in Rhizaria.</title>
        <authorList>
            <person name="Hiltunen Thoren M."/>
            <person name="Onut-Brannstrom I."/>
            <person name="Alfjorden A."/>
            <person name="Peckova H."/>
            <person name="Swords F."/>
            <person name="Hooper C."/>
            <person name="Holzer A.S."/>
            <person name="Bass D."/>
            <person name="Burki F."/>
        </authorList>
    </citation>
    <scope>NUCLEOTIDE SEQUENCE [LARGE SCALE GENOMIC DNA]</scope>
    <source>
        <strain evidence="2">20-A016</strain>
    </source>
</reference>
<feature type="domain" description="C2H2-type" evidence="1">
    <location>
        <begin position="48"/>
        <end position="70"/>
    </location>
</feature>
<sequence length="84" mass="9634">MGGNFGTEEEPVLIPSRMDHRIVGCTGYGERNHDLGYFLLRAGPIHRCPECGQCFALDTAHPGHPDHPDHKYYEEEKEVWDLQR</sequence>
<evidence type="ECO:0000313" key="3">
    <source>
        <dbReference type="Proteomes" id="UP001439008"/>
    </source>
</evidence>
<dbReference type="SUPFAM" id="SSF57802">
    <property type="entry name" value="Rubredoxin-like"/>
    <property type="match status" value="1"/>
</dbReference>
<gene>
    <name evidence="2" type="ORF">MHBO_004007</name>
</gene>
<evidence type="ECO:0000313" key="2">
    <source>
        <dbReference type="EMBL" id="MES1922489.1"/>
    </source>
</evidence>
<dbReference type="EMBL" id="JBDODL010002930">
    <property type="protein sequence ID" value="MES1922489.1"/>
    <property type="molecule type" value="Genomic_DNA"/>
</dbReference>
<dbReference type="Proteomes" id="UP001439008">
    <property type="component" value="Unassembled WGS sequence"/>
</dbReference>
<organism evidence="2 3">
    <name type="scientific">Bonamia ostreae</name>
    <dbReference type="NCBI Taxonomy" id="126728"/>
    <lineage>
        <taxon>Eukaryota</taxon>
        <taxon>Sar</taxon>
        <taxon>Rhizaria</taxon>
        <taxon>Endomyxa</taxon>
        <taxon>Ascetosporea</taxon>
        <taxon>Haplosporida</taxon>
        <taxon>Bonamia</taxon>
    </lineage>
</organism>
<dbReference type="PANTHER" id="PTHR10122">
    <property type="entry name" value="CYTOCHROME C OXIDASE SUBUNIT 5B, MITOCHONDRIAL"/>
    <property type="match status" value="1"/>
</dbReference>
<proteinExistence type="predicted"/>
<accession>A0ABV2AS38</accession>
<comment type="caution">
    <text evidence="2">The sequence shown here is derived from an EMBL/GenBank/DDBJ whole genome shotgun (WGS) entry which is preliminary data.</text>
</comment>
<dbReference type="InterPro" id="IPR013087">
    <property type="entry name" value="Znf_C2H2_type"/>
</dbReference>
<name>A0ABV2AS38_9EUKA</name>
<dbReference type="Pfam" id="PF01215">
    <property type="entry name" value="COX5B"/>
    <property type="match status" value="1"/>
</dbReference>
<dbReference type="PROSITE" id="PS00028">
    <property type="entry name" value="ZINC_FINGER_C2H2_1"/>
    <property type="match status" value="1"/>
</dbReference>